<dbReference type="Gene3D" id="1.10.1200.10">
    <property type="entry name" value="ACP-like"/>
    <property type="match status" value="2"/>
</dbReference>
<dbReference type="InterPro" id="IPR010071">
    <property type="entry name" value="AA_adenyl_dom"/>
</dbReference>
<dbReference type="PROSITE" id="PS52004">
    <property type="entry name" value="KS3_2"/>
    <property type="match status" value="1"/>
</dbReference>
<dbReference type="PANTHER" id="PTHR43775">
    <property type="entry name" value="FATTY ACID SYNTHASE"/>
    <property type="match status" value="1"/>
</dbReference>
<organism evidence="11 12">
    <name type="scientific">Paenibacillus macerans</name>
    <name type="common">Bacillus macerans</name>
    <dbReference type="NCBI Taxonomy" id="44252"/>
    <lineage>
        <taxon>Bacteria</taxon>
        <taxon>Bacillati</taxon>
        <taxon>Bacillota</taxon>
        <taxon>Bacilli</taxon>
        <taxon>Bacillales</taxon>
        <taxon>Paenibacillaceae</taxon>
        <taxon>Paenibacillus</taxon>
    </lineage>
</organism>
<dbReference type="GO" id="GO:0004315">
    <property type="term" value="F:3-oxoacyl-[acyl-carrier-protein] synthase activity"/>
    <property type="evidence" value="ECO:0007669"/>
    <property type="project" value="InterPro"/>
</dbReference>
<dbReference type="PANTHER" id="PTHR43775:SF37">
    <property type="entry name" value="SI:DKEY-61P9.11"/>
    <property type="match status" value="1"/>
</dbReference>
<comment type="function">
    <text evidence="1">Involved in some intermediate steps for the synthesis of the antibiotic polyketide bacillaene which is involved in secondary metabolism.</text>
</comment>
<dbReference type="SMART" id="SM00823">
    <property type="entry name" value="PKS_PP"/>
    <property type="match status" value="2"/>
</dbReference>
<comment type="similarity">
    <text evidence="3">Belongs to the ATP-dependent AMP-binding enzyme family.</text>
</comment>
<dbReference type="PROSITE" id="PS50075">
    <property type="entry name" value="CARRIER"/>
    <property type="match status" value="2"/>
</dbReference>
<dbReference type="SMART" id="SM01294">
    <property type="entry name" value="PKS_PP_betabranch"/>
    <property type="match status" value="1"/>
</dbReference>
<dbReference type="Pfam" id="PF02801">
    <property type="entry name" value="Ketoacyl-synt_C"/>
    <property type="match status" value="1"/>
</dbReference>
<dbReference type="InterPro" id="IPR018201">
    <property type="entry name" value="Ketoacyl_synth_AS"/>
</dbReference>
<evidence type="ECO:0000259" key="9">
    <source>
        <dbReference type="PROSITE" id="PS50075"/>
    </source>
</evidence>
<dbReference type="InterPro" id="IPR020841">
    <property type="entry name" value="PKS_Beta-ketoAc_synthase_dom"/>
</dbReference>
<feature type="domain" description="Ketosynthase family 3 (KS3)" evidence="10">
    <location>
        <begin position="662"/>
        <end position="1082"/>
    </location>
</feature>
<dbReference type="GO" id="GO:0005886">
    <property type="term" value="C:plasma membrane"/>
    <property type="evidence" value="ECO:0007669"/>
    <property type="project" value="TreeGrafter"/>
</dbReference>
<dbReference type="Proteomes" id="UP000442469">
    <property type="component" value="Unassembled WGS sequence"/>
</dbReference>
<dbReference type="InterPro" id="IPR025110">
    <property type="entry name" value="AMP-bd_C"/>
</dbReference>
<evidence type="ECO:0000256" key="3">
    <source>
        <dbReference type="ARBA" id="ARBA00006432"/>
    </source>
</evidence>
<dbReference type="SUPFAM" id="SSF47336">
    <property type="entry name" value="ACP-like"/>
    <property type="match status" value="2"/>
</dbReference>
<name>A0A6N8F123_PAEMA</name>
<dbReference type="InterPro" id="IPR045851">
    <property type="entry name" value="AMP-bd_C_sf"/>
</dbReference>
<dbReference type="Gene3D" id="3.30.300.30">
    <property type="match status" value="1"/>
</dbReference>
<protein>
    <submittedName>
        <fullName evidence="11">Amino acid adenylation domain-containing protein</fullName>
    </submittedName>
</protein>
<feature type="domain" description="Carrier" evidence="9">
    <location>
        <begin position="1433"/>
        <end position="1509"/>
    </location>
</feature>
<feature type="compositionally biased region" description="Polar residues" evidence="8">
    <location>
        <begin position="642"/>
        <end position="658"/>
    </location>
</feature>
<dbReference type="NCBIfam" id="TIGR01733">
    <property type="entry name" value="AA-adenyl-dom"/>
    <property type="match status" value="1"/>
</dbReference>
<evidence type="ECO:0000256" key="8">
    <source>
        <dbReference type="SAM" id="MobiDB-lite"/>
    </source>
</evidence>
<dbReference type="GO" id="GO:0006633">
    <property type="term" value="P:fatty acid biosynthetic process"/>
    <property type="evidence" value="ECO:0007669"/>
    <property type="project" value="InterPro"/>
</dbReference>
<evidence type="ECO:0000313" key="11">
    <source>
        <dbReference type="EMBL" id="MUG24810.1"/>
    </source>
</evidence>
<accession>A0A6N8F123</accession>
<evidence type="ECO:0000256" key="6">
    <source>
        <dbReference type="ARBA" id="ARBA00022679"/>
    </source>
</evidence>
<dbReference type="PROSITE" id="PS00455">
    <property type="entry name" value="AMP_BINDING"/>
    <property type="match status" value="1"/>
</dbReference>
<keyword evidence="7" id="KW-0045">Antibiotic biosynthesis</keyword>
<evidence type="ECO:0000256" key="2">
    <source>
        <dbReference type="ARBA" id="ARBA00004789"/>
    </source>
</evidence>
<gene>
    <name evidence="11" type="ORF">GNQ08_20800</name>
</gene>
<dbReference type="EMBL" id="WNZZ01000018">
    <property type="protein sequence ID" value="MUG24810.1"/>
    <property type="molecule type" value="Genomic_DNA"/>
</dbReference>
<reference evidence="11 12" key="1">
    <citation type="submission" date="2019-11" db="EMBL/GenBank/DDBJ databases">
        <title>Draft genome sequences of five Paenibacillus species of dairy origin.</title>
        <authorList>
            <person name="Olajide A.M."/>
            <person name="Chen S."/>
            <person name="Lapointe G."/>
        </authorList>
    </citation>
    <scope>NUCLEOTIDE SEQUENCE [LARGE SCALE GENOMIC DNA]</scope>
    <source>
        <strain evidence="11 12">3CT49</strain>
    </source>
</reference>
<evidence type="ECO:0000313" key="12">
    <source>
        <dbReference type="Proteomes" id="UP000442469"/>
    </source>
</evidence>
<keyword evidence="4" id="KW-0596">Phosphopantetheine</keyword>
<dbReference type="CDD" id="cd05930">
    <property type="entry name" value="A_NRPS"/>
    <property type="match status" value="1"/>
</dbReference>
<dbReference type="Gene3D" id="1.10.1240.100">
    <property type="match status" value="1"/>
</dbReference>
<dbReference type="Pfam" id="PF00501">
    <property type="entry name" value="AMP-binding"/>
    <property type="match status" value="1"/>
</dbReference>
<evidence type="ECO:0000256" key="5">
    <source>
        <dbReference type="ARBA" id="ARBA00022553"/>
    </source>
</evidence>
<dbReference type="Pfam" id="PF22621">
    <property type="entry name" value="CurL-like_PKS_C"/>
    <property type="match status" value="1"/>
</dbReference>
<dbReference type="Pfam" id="PF13193">
    <property type="entry name" value="AMP-binding_C"/>
    <property type="match status" value="1"/>
</dbReference>
<comment type="pathway">
    <text evidence="2">Antibiotic biosynthesis; bacillaene biosynthesis.</text>
</comment>
<dbReference type="SUPFAM" id="SSF53901">
    <property type="entry name" value="Thiolase-like"/>
    <property type="match status" value="1"/>
</dbReference>
<evidence type="ECO:0000256" key="7">
    <source>
        <dbReference type="ARBA" id="ARBA00023194"/>
    </source>
</evidence>
<feature type="domain" description="Carrier" evidence="9">
    <location>
        <begin position="550"/>
        <end position="625"/>
    </location>
</feature>
<dbReference type="FunFam" id="3.40.47.10:FF:000019">
    <property type="entry name" value="Polyketide synthase type I"/>
    <property type="match status" value="1"/>
</dbReference>
<feature type="region of interest" description="Disordered" evidence="8">
    <location>
        <begin position="626"/>
        <end position="658"/>
    </location>
</feature>
<dbReference type="GO" id="GO:0031177">
    <property type="term" value="F:phosphopantetheine binding"/>
    <property type="evidence" value="ECO:0007669"/>
    <property type="project" value="InterPro"/>
</dbReference>
<dbReference type="InterPro" id="IPR014030">
    <property type="entry name" value="Ketoacyl_synth_N"/>
</dbReference>
<dbReference type="InterPro" id="IPR042099">
    <property type="entry name" value="ANL_N_sf"/>
</dbReference>
<dbReference type="SUPFAM" id="SSF56801">
    <property type="entry name" value="Acetyl-CoA synthetase-like"/>
    <property type="match status" value="1"/>
</dbReference>
<evidence type="ECO:0000256" key="4">
    <source>
        <dbReference type="ARBA" id="ARBA00022450"/>
    </source>
</evidence>
<dbReference type="Gene3D" id="3.30.70.3290">
    <property type="match status" value="1"/>
</dbReference>
<dbReference type="SMART" id="SM00825">
    <property type="entry name" value="PKS_KS"/>
    <property type="match status" value="1"/>
</dbReference>
<dbReference type="GO" id="GO:0071770">
    <property type="term" value="P:DIM/DIP cell wall layer assembly"/>
    <property type="evidence" value="ECO:0007669"/>
    <property type="project" value="TreeGrafter"/>
</dbReference>
<dbReference type="GO" id="GO:0004312">
    <property type="term" value="F:fatty acid synthase activity"/>
    <property type="evidence" value="ECO:0007669"/>
    <property type="project" value="TreeGrafter"/>
</dbReference>
<dbReference type="InterPro" id="IPR000873">
    <property type="entry name" value="AMP-dep_synth/lig_dom"/>
</dbReference>
<dbReference type="Gene3D" id="3.40.50.12780">
    <property type="entry name" value="N-terminal domain of ligase-like"/>
    <property type="match status" value="1"/>
</dbReference>
<comment type="caution">
    <text evidence="11">The sequence shown here is derived from an EMBL/GenBank/DDBJ whole genome shotgun (WGS) entry which is preliminary data.</text>
</comment>
<keyword evidence="5" id="KW-0597">Phosphoprotein</keyword>
<dbReference type="InterPro" id="IPR014031">
    <property type="entry name" value="Ketoacyl_synth_C"/>
</dbReference>
<dbReference type="InterPro" id="IPR020806">
    <property type="entry name" value="PKS_PP-bd"/>
</dbReference>
<dbReference type="InterPro" id="IPR050091">
    <property type="entry name" value="PKS_NRPS_Biosynth_Enz"/>
</dbReference>
<dbReference type="InterPro" id="IPR016039">
    <property type="entry name" value="Thiolase-like"/>
</dbReference>
<dbReference type="InterPro" id="IPR009081">
    <property type="entry name" value="PP-bd_ACP"/>
</dbReference>
<dbReference type="Gene3D" id="3.40.47.10">
    <property type="match status" value="1"/>
</dbReference>
<dbReference type="GO" id="GO:0005737">
    <property type="term" value="C:cytoplasm"/>
    <property type="evidence" value="ECO:0007669"/>
    <property type="project" value="TreeGrafter"/>
</dbReference>
<dbReference type="InterPro" id="IPR036736">
    <property type="entry name" value="ACP-like_sf"/>
</dbReference>
<proteinExistence type="inferred from homology"/>
<dbReference type="InterPro" id="IPR020845">
    <property type="entry name" value="AMP-binding_CS"/>
</dbReference>
<dbReference type="GO" id="GO:0017000">
    <property type="term" value="P:antibiotic biosynthetic process"/>
    <property type="evidence" value="ECO:0007669"/>
    <property type="project" value="UniProtKB-KW"/>
</dbReference>
<dbReference type="Pfam" id="PF00109">
    <property type="entry name" value="ketoacyl-synt"/>
    <property type="match status" value="1"/>
</dbReference>
<dbReference type="CDD" id="cd00833">
    <property type="entry name" value="PKS"/>
    <property type="match status" value="1"/>
</dbReference>
<dbReference type="PROSITE" id="PS00606">
    <property type="entry name" value="KS3_1"/>
    <property type="match status" value="1"/>
</dbReference>
<evidence type="ECO:0000256" key="1">
    <source>
        <dbReference type="ARBA" id="ARBA00003299"/>
    </source>
</evidence>
<keyword evidence="6" id="KW-0808">Transferase</keyword>
<evidence type="ECO:0000259" key="10">
    <source>
        <dbReference type="PROSITE" id="PS52004"/>
    </source>
</evidence>
<sequence length="1524" mass="166112">MRDSMEVDSSSSLVHEIFSLVAKSSPHRLAVHYEGKERTYGDLEADSNRLAHFLRKQGIRRGDLVGVMLEKSADLPVAFLGIMKTGGAYVPLDPRQPVLRLKEIALQAGLRLVLTQHRLLGQAQKIAEHVPLLNMFVCLDAGTDRPKDGRTPSNVPDWRVISPFSPEPPETLNSPYDLACVLFTSGTTGTPKGVMLHHHGIINCLRSNYRQFGLNENDRYLNVSPYGFDMSMFEIFSPLLSGGQLYILAAPDVQDPWKMALAIEKFRITVWNSVPTTWSLWMNLLGADFHPDLSSLRLAFLGGERLPVEFVRRAAARLPGTLLVNVYGPTETSIWMSCHPIAEPLSSDAERVHVGKPISNVQVYITDDNMNLCGPGEIGEVCIAGEGVSHGYLHDQERTQASFVKNPFHPDGSLLYKTGDLGAWLPDGNLDIVGRKDLQVKIRGFRIELGEIESQAVGCPGVDQAAVVVQEAKDGSKIMHCFLVCGLPETVALARRHLKDRLPSYMIPHRLHRIDALPRNRNGKTDRQALLNHLNRKERGESMSWNGSDATLEELRRTISDIWRTVLEHDEFDDDASFFDVGGDSIKVVKVKMSLDEAYPDMVDVADLFVHSTVRAQSEWLFGKIRGQAPGGSENGKDRQSVAPSSSDTSVYRESSAGQVSEHDIAIIGMACRFPGGSTPEEFWSMLTEGKSQVREIPKERLLEAARFGEETDLHNVPKGAFLEEIDQFDPAFFKISSKEAELIDPQQRLLLEVIQETIDNAGYGGTKLAGSDTGVFVTASSSDYMLAIARSSAAKEPFALLGNQPNMVANRISYFLNLHGPSMFVDTACSSSLVALHQACQSLMRRECKTALAGGVALHLSPQRFSVVNNLNITSADGHCRPFDKDANGTVAGEGAAAVLLKPLAAALADGDQIHAVIKGTAINHGGHSVVLTAPNPLAQAAVIREALERSGCAPESISYIEAHGTGTPLGDPIEIQALEQVFGARSREEPIRIGSVKSVIGHLGEAAGIASLMKTVMALKTETLPGQLHFDEPNPELHLERTPFQISGEFIPWKPRAGVRRAGISSFGLGGSNAHMIIEQAPAPHAASNEMERDAHILTLSAWTQEALGQQLTALAQHLSANPSLCLADVCYTANTGRGQYPYRLAAVLHKKEELIRLADNEAKNPDAPAVCFSGCFQGNEGPGSALVLGRGQAVLRAAVHLHRSSMRFRERFGRILNLPDHTDTAVLLENPSPPHAVRFAAGYALASLWKEWVPSSRIVGLGEGALAARCVNESLNPQEAAMLLWQEKEPSEATSAEELTAALSASGLTGGGVIAGLGIASEAASSLEAAPSVWEFAEGTEVDEPSSDSLMHQLAQLFVRGVAIDWEAFDAEFARRCVGLPAYPFQRQRYWLNSTMTLTRTEVASTLTQTLATLEADSVPKEQPISYATMNHAELTLFLTEAIESLLIEPVDFDIDTDFSELDLDSLILVELTSIIREQTGVSIKPHLLFEYPSIRLLAECILQLAGEMKSGHEEAEKNVR</sequence>
<dbReference type="Pfam" id="PF00550">
    <property type="entry name" value="PP-binding"/>
    <property type="match status" value="2"/>
</dbReference>